<reference evidence="2" key="1">
    <citation type="journal article" date="2012" name="Science">
        <title>The Paleozoic origin of enzymatic lignin decomposition reconstructed from 31 fungal genomes.</title>
        <authorList>
            <person name="Floudas D."/>
            <person name="Binder M."/>
            <person name="Riley R."/>
            <person name="Barry K."/>
            <person name="Blanchette R.A."/>
            <person name="Henrissat B."/>
            <person name="Martinez A.T."/>
            <person name="Otillar R."/>
            <person name="Spatafora J.W."/>
            <person name="Yadav J.S."/>
            <person name="Aerts A."/>
            <person name="Benoit I."/>
            <person name="Boyd A."/>
            <person name="Carlson A."/>
            <person name="Copeland A."/>
            <person name="Coutinho P.M."/>
            <person name="de Vries R.P."/>
            <person name="Ferreira P."/>
            <person name="Findley K."/>
            <person name="Foster B."/>
            <person name="Gaskell J."/>
            <person name="Glotzer D."/>
            <person name="Gorecki P."/>
            <person name="Heitman J."/>
            <person name="Hesse C."/>
            <person name="Hori C."/>
            <person name="Igarashi K."/>
            <person name="Jurgens J.A."/>
            <person name="Kallen N."/>
            <person name="Kersten P."/>
            <person name="Kohler A."/>
            <person name="Kuees U."/>
            <person name="Kumar T.K.A."/>
            <person name="Kuo A."/>
            <person name="LaButti K."/>
            <person name="Larrondo L.F."/>
            <person name="Lindquist E."/>
            <person name="Ling A."/>
            <person name="Lombard V."/>
            <person name="Lucas S."/>
            <person name="Lundell T."/>
            <person name="Martin R."/>
            <person name="McLaughlin D.J."/>
            <person name="Morgenstern I."/>
            <person name="Morin E."/>
            <person name="Murat C."/>
            <person name="Nagy L.G."/>
            <person name="Nolan M."/>
            <person name="Ohm R.A."/>
            <person name="Patyshakuliyeva A."/>
            <person name="Rokas A."/>
            <person name="Ruiz-Duenas F.J."/>
            <person name="Sabat G."/>
            <person name="Salamov A."/>
            <person name="Samejima M."/>
            <person name="Schmutz J."/>
            <person name="Slot J.C."/>
            <person name="St John F."/>
            <person name="Stenlid J."/>
            <person name="Sun H."/>
            <person name="Sun S."/>
            <person name="Syed K."/>
            <person name="Tsang A."/>
            <person name="Wiebenga A."/>
            <person name="Young D."/>
            <person name="Pisabarro A."/>
            <person name="Eastwood D.C."/>
            <person name="Martin F."/>
            <person name="Cullen D."/>
            <person name="Grigoriev I.V."/>
            <person name="Hibbett D.S."/>
        </authorList>
    </citation>
    <scope>NUCLEOTIDE SEQUENCE [LARGE SCALE GENOMIC DNA]</scope>
    <source>
        <strain evidence="2">TFB10046</strain>
    </source>
</reference>
<dbReference type="InParanoid" id="J0D185"/>
<dbReference type="AlphaFoldDB" id="J0D185"/>
<dbReference type="KEGG" id="adl:AURDEDRAFT_178598"/>
<evidence type="ECO:0000313" key="1">
    <source>
        <dbReference type="EMBL" id="EJD32342.1"/>
    </source>
</evidence>
<protein>
    <submittedName>
        <fullName evidence="1">Uncharacterized protein</fullName>
    </submittedName>
</protein>
<gene>
    <name evidence="1" type="ORF">AURDEDRAFT_178598</name>
</gene>
<evidence type="ECO:0000313" key="2">
    <source>
        <dbReference type="Proteomes" id="UP000006514"/>
    </source>
</evidence>
<proteinExistence type="predicted"/>
<keyword evidence="2" id="KW-1185">Reference proteome</keyword>
<organism evidence="1 2">
    <name type="scientific">Auricularia subglabra (strain TFB-10046 / SS5)</name>
    <name type="common">White-rot fungus</name>
    <name type="synonym">Auricularia delicata (strain TFB10046)</name>
    <dbReference type="NCBI Taxonomy" id="717982"/>
    <lineage>
        <taxon>Eukaryota</taxon>
        <taxon>Fungi</taxon>
        <taxon>Dikarya</taxon>
        <taxon>Basidiomycota</taxon>
        <taxon>Agaricomycotina</taxon>
        <taxon>Agaricomycetes</taxon>
        <taxon>Auriculariales</taxon>
        <taxon>Auriculariaceae</taxon>
        <taxon>Auricularia</taxon>
    </lineage>
</organism>
<name>J0D185_AURST</name>
<accession>J0D185</accession>
<dbReference type="EMBL" id="JH689067">
    <property type="protein sequence ID" value="EJD32342.1"/>
    <property type="molecule type" value="Genomic_DNA"/>
</dbReference>
<dbReference type="Proteomes" id="UP000006514">
    <property type="component" value="Unassembled WGS sequence"/>
</dbReference>
<sequence>MGRKGKQCADVQPPVGDLEQHAAAIDVNVGLEAGLSTLARAETAQTNVSGRVVAASDIPCFCCAPASVARGRRALVSFLRCWLFRLHTRQRTVTHGADLQPPVQDLEQHVNVGLEAGLGTLDGALADTPASSIAVQVSVINGGDGDAPAIAEDQEPVVKRQQGPGRTTRDDRIYYGVGSWLGRVASEIMPLAIVVMEGTMQGTWRVPGAEFSLRLSAFPSSLPPPACPLLRLPAAFIRRPHSCRIRHGLPGAAPPP</sequence>